<dbReference type="GO" id="GO:0005634">
    <property type="term" value="C:nucleus"/>
    <property type="evidence" value="ECO:0007669"/>
    <property type="project" value="UniProtKB-SubCell"/>
</dbReference>
<feature type="domain" description="C2H2-type" evidence="8">
    <location>
        <begin position="477"/>
        <end position="505"/>
    </location>
</feature>
<dbReference type="SMART" id="SM00355">
    <property type="entry name" value="ZnF_C2H2"/>
    <property type="match status" value="11"/>
</dbReference>
<dbReference type="AlphaFoldDB" id="A0A8S1E5C9"/>
<accession>A0A8S1E5C9</accession>
<dbReference type="OrthoDB" id="3565419at2759"/>
<keyword evidence="10" id="KW-1185">Reference proteome</keyword>
<evidence type="ECO:0000256" key="2">
    <source>
        <dbReference type="ARBA" id="ARBA00022723"/>
    </source>
</evidence>
<name>A0A8S1E5C9_9INSE</name>
<evidence type="ECO:0000256" key="3">
    <source>
        <dbReference type="ARBA" id="ARBA00022737"/>
    </source>
</evidence>
<reference evidence="9 10" key="1">
    <citation type="submission" date="2020-04" db="EMBL/GenBank/DDBJ databases">
        <authorList>
            <person name="Alioto T."/>
            <person name="Alioto T."/>
            <person name="Gomez Garrido J."/>
        </authorList>
    </citation>
    <scope>NUCLEOTIDE SEQUENCE [LARGE SCALE GENOMIC DNA]</scope>
</reference>
<keyword evidence="5" id="KW-0862">Zinc</keyword>
<evidence type="ECO:0000256" key="7">
    <source>
        <dbReference type="PROSITE-ProRule" id="PRU00042"/>
    </source>
</evidence>
<keyword evidence="6" id="KW-0539">Nucleus</keyword>
<dbReference type="InterPro" id="IPR013087">
    <property type="entry name" value="Znf_C2H2_type"/>
</dbReference>
<dbReference type="Gene3D" id="3.30.160.60">
    <property type="entry name" value="Classic Zinc Finger"/>
    <property type="match status" value="5"/>
</dbReference>
<dbReference type="PANTHER" id="PTHR24376:SF235">
    <property type="entry name" value="C2H2-TYPE DOMAIN-CONTAINING PROTEIN"/>
    <property type="match status" value="1"/>
</dbReference>
<feature type="domain" description="C2H2-type" evidence="8">
    <location>
        <begin position="641"/>
        <end position="664"/>
    </location>
</feature>
<dbReference type="InterPro" id="IPR036236">
    <property type="entry name" value="Znf_C2H2_sf"/>
</dbReference>
<evidence type="ECO:0000313" key="10">
    <source>
        <dbReference type="Proteomes" id="UP000494165"/>
    </source>
</evidence>
<comment type="caution">
    <text evidence="9">The sequence shown here is derived from an EMBL/GenBank/DDBJ whole genome shotgun (WGS) entry which is preliminary data.</text>
</comment>
<gene>
    <name evidence="9" type="ORF">CLODIP_2_CD08377</name>
</gene>
<evidence type="ECO:0000259" key="8">
    <source>
        <dbReference type="PROSITE" id="PS50157"/>
    </source>
</evidence>
<dbReference type="PROSITE" id="PS00028">
    <property type="entry name" value="ZINC_FINGER_C2H2_1"/>
    <property type="match status" value="8"/>
</dbReference>
<sequence>MPLVKPLCRVCERPTADGAVQAVQVDKEKLQTWLLNVCGHEFAEEIEDEDLICYFCIWNAEFLAKYVSEHEALAWWPLDPAYLDDMAKELRSKYLEGETEQCWVQLEKIEFPKSENDVSFAPFQVAVMSLVKSLCRVCERPTADGAVQAVQLDKEKLQTWLLNVCGHEMAEEVQDEDLICYYCMWHAEFHAKYVSEFEALAWWPPNLVYLDDEAKELRRKYLEGKTEQCWVQLEKIELPKSENDVNAEHVEKSDGRKGGKKCFYCGQAVVKITRHVSFAPFRVAVMPLVKPLCRVCERPTADGAVHALQVDKEKLQTWLLNVCGHELAEEIEDEDLICYFCIWHAEFLAKYVREFEVLAWWQTDLAYLDDVAKELLRKKYLEGKAEQCWVQLEKIKLPKNEKDDHEEFEAKSDGRQNRMKCFYCGKVVANIRSHLTYMHENAIRCDYRKCATYFHTVEEKETHTKEVHQKSQAKKLSKCNLCEKEFRWSTQFRRHIRCVHSEFRFGCKFFGCFCYFKTEPEMIVHFDAVHKEEDKAKVFNCHYCQYKSESKFVLSRHVSRMHFPKTIKCNKCPKVFSTMQHLAKHARALHVFRMCSICSSDVTVRAMIYHLKRMNCTRCKNEFECLGLYQSHRETCRKTIFKCQKCPKTFQYPFELKYHMKLKHRNSWLGLQHKKLGFKCEPCKRYYKSEKILKLHLNYFHKRGNLKHCAHCPKSFTHFANLKNHLAMTHFLIERKFECDQCESKFVSPSFLALHKKGTHLKNKILETCKVCGKSMTLQSLKRHLLTIHGTDNP</sequence>
<dbReference type="Proteomes" id="UP000494165">
    <property type="component" value="Unassembled WGS sequence"/>
</dbReference>
<comment type="subcellular location">
    <subcellularLocation>
        <location evidence="1">Nucleus</location>
    </subcellularLocation>
</comment>
<keyword evidence="2" id="KW-0479">Metal-binding</keyword>
<dbReference type="GO" id="GO:0000978">
    <property type="term" value="F:RNA polymerase II cis-regulatory region sequence-specific DNA binding"/>
    <property type="evidence" value="ECO:0007669"/>
    <property type="project" value="TreeGrafter"/>
</dbReference>
<dbReference type="EMBL" id="CADEPI010000836">
    <property type="protein sequence ID" value="CAB3388619.1"/>
    <property type="molecule type" value="Genomic_DNA"/>
</dbReference>
<dbReference type="Pfam" id="PF00096">
    <property type="entry name" value="zf-C2H2"/>
    <property type="match status" value="2"/>
</dbReference>
<dbReference type="PROSITE" id="PS50157">
    <property type="entry name" value="ZINC_FINGER_C2H2_2"/>
    <property type="match status" value="5"/>
</dbReference>
<dbReference type="GO" id="GO:0008270">
    <property type="term" value="F:zinc ion binding"/>
    <property type="evidence" value="ECO:0007669"/>
    <property type="project" value="UniProtKB-KW"/>
</dbReference>
<evidence type="ECO:0000256" key="4">
    <source>
        <dbReference type="ARBA" id="ARBA00022771"/>
    </source>
</evidence>
<dbReference type="SUPFAM" id="SSF57667">
    <property type="entry name" value="beta-beta-alpha zinc fingers"/>
    <property type="match status" value="1"/>
</dbReference>
<keyword evidence="3" id="KW-0677">Repeat</keyword>
<dbReference type="GO" id="GO:0001228">
    <property type="term" value="F:DNA-binding transcription activator activity, RNA polymerase II-specific"/>
    <property type="evidence" value="ECO:0007669"/>
    <property type="project" value="TreeGrafter"/>
</dbReference>
<evidence type="ECO:0000256" key="5">
    <source>
        <dbReference type="ARBA" id="ARBA00022833"/>
    </source>
</evidence>
<protein>
    <recommendedName>
        <fullName evidence="8">C2H2-type domain-containing protein</fullName>
    </recommendedName>
</protein>
<evidence type="ECO:0000256" key="1">
    <source>
        <dbReference type="ARBA" id="ARBA00004123"/>
    </source>
</evidence>
<evidence type="ECO:0000256" key="6">
    <source>
        <dbReference type="ARBA" id="ARBA00023242"/>
    </source>
</evidence>
<organism evidence="9 10">
    <name type="scientific">Cloeon dipterum</name>
    <dbReference type="NCBI Taxonomy" id="197152"/>
    <lineage>
        <taxon>Eukaryota</taxon>
        <taxon>Metazoa</taxon>
        <taxon>Ecdysozoa</taxon>
        <taxon>Arthropoda</taxon>
        <taxon>Hexapoda</taxon>
        <taxon>Insecta</taxon>
        <taxon>Pterygota</taxon>
        <taxon>Palaeoptera</taxon>
        <taxon>Ephemeroptera</taxon>
        <taxon>Pisciforma</taxon>
        <taxon>Baetidae</taxon>
        <taxon>Cloeon</taxon>
    </lineage>
</organism>
<evidence type="ECO:0000313" key="9">
    <source>
        <dbReference type="EMBL" id="CAB3388619.1"/>
    </source>
</evidence>
<dbReference type="PANTHER" id="PTHR24376">
    <property type="entry name" value="ZINC FINGER PROTEIN"/>
    <property type="match status" value="1"/>
</dbReference>
<feature type="domain" description="C2H2-type" evidence="8">
    <location>
        <begin position="737"/>
        <end position="765"/>
    </location>
</feature>
<keyword evidence="4 7" id="KW-0863">Zinc-finger</keyword>
<feature type="domain" description="C2H2-type" evidence="8">
    <location>
        <begin position="567"/>
        <end position="590"/>
    </location>
</feature>
<proteinExistence type="predicted"/>
<feature type="domain" description="C2H2-type" evidence="8">
    <location>
        <begin position="707"/>
        <end position="730"/>
    </location>
</feature>